<protein>
    <recommendedName>
        <fullName evidence="1">GRPD C-terminal domain-containing protein</fullName>
    </recommendedName>
</protein>
<accession>A0A9P0Z5M1</accession>
<evidence type="ECO:0000313" key="2">
    <source>
        <dbReference type="EMBL" id="CAH9087428.1"/>
    </source>
</evidence>
<dbReference type="PANTHER" id="PTHR34365:SF2">
    <property type="entry name" value="ENOLASE (DUF1399)"/>
    <property type="match status" value="1"/>
</dbReference>
<keyword evidence="3" id="KW-1185">Reference proteome</keyword>
<reference evidence="2" key="1">
    <citation type="submission" date="2022-07" db="EMBL/GenBank/DDBJ databases">
        <authorList>
            <person name="Macas J."/>
            <person name="Novak P."/>
            <person name="Neumann P."/>
        </authorList>
    </citation>
    <scope>NUCLEOTIDE SEQUENCE</scope>
</reference>
<dbReference type="InterPro" id="IPR057518">
    <property type="entry name" value="GRDP_C"/>
</dbReference>
<comment type="caution">
    <text evidence="2">The sequence shown here is derived from an EMBL/GenBank/DDBJ whole genome shotgun (WGS) entry which is preliminary data.</text>
</comment>
<dbReference type="OrthoDB" id="2684236at2759"/>
<sequence length="807" mass="92641">MDSSNCWTRFQGRYIYTYIKLNIVFQNYKLRMSACHQRAASMTSLISEIPEEEAVIISVDLVAAARRNLSFLKLMAESLCLHQTPALLESIRRYDELWMPLISDLTNELTPPMILPPPDIEWVWLCHSLNPVNYRKYCDSKFSKLIGKAAIFSEEIRDYALKRCREFWLSRYPDEPFENECDSEKPISSVQEDLMEEVSKQRFLYTEFTEPYYCETVYLIAARQRYKRFLYMLHRFAHKSSRLVPTSDILLMWLIHQSYPTVYAFDTKELEEELSKLVGTWKVVKELEIKETKKLWERIFEQPYEKAGGATTVIGRDINKLVKPLMQWEVTKTDVNAKYKSMLPRFLLELCIMVKLRTTTPQLDIPDEFLRVGCVRCHKELKLDIPISNFTSDTWQKAGHLYCEFGTKGATLELRKRSRGSCCIKGGSRLTEGSVMFLWNDLLRSPGLALVTEFDQNICVAASITPPAQAPYLLKCVPDRVTDDSGAMISDVILRMNRYRPQEGRWLSRTVLDHAGRECFVIRMRIGEGFWRRGAEKPSAVKWEDRILEVREGCWSYFAGSIGRAPEKIVGIATPKEPPDGSHALWNFSTGDELLVQKGSPNQDFQFTFCLKTDQQSPYATVKLLEGRKLGYELMKSNTITKGADHSEKTVTQEVYDEEEDGFLTVVRFSEDNPTGKATALLNWKLLTLEFSPEEDAVLLLLLCVSIAKSVSEIRKEDVGRLLIRRRINEAKLGKRDWGSVIIPPSSFSLSSLCPSVYSPHVRPWYWHAKAVMGSQDIYNVSSHSAHPLSNSQAEGGDNLYRCGIIS</sequence>
<dbReference type="EMBL" id="CAMAPE010000019">
    <property type="protein sequence ID" value="CAH9087428.1"/>
    <property type="molecule type" value="Genomic_DNA"/>
</dbReference>
<dbReference type="PANTHER" id="PTHR34365">
    <property type="entry name" value="ENOLASE (DUF1399)"/>
    <property type="match status" value="1"/>
</dbReference>
<evidence type="ECO:0000259" key="1">
    <source>
        <dbReference type="Pfam" id="PF25335"/>
    </source>
</evidence>
<dbReference type="AlphaFoldDB" id="A0A9P0Z5M1"/>
<dbReference type="Pfam" id="PF25335">
    <property type="entry name" value="GRDP_C"/>
    <property type="match status" value="1"/>
</dbReference>
<name>A0A9P0Z5M1_CUSEU</name>
<evidence type="ECO:0000313" key="3">
    <source>
        <dbReference type="Proteomes" id="UP001152484"/>
    </source>
</evidence>
<organism evidence="2 3">
    <name type="scientific">Cuscuta europaea</name>
    <name type="common">European dodder</name>
    <dbReference type="NCBI Taxonomy" id="41803"/>
    <lineage>
        <taxon>Eukaryota</taxon>
        <taxon>Viridiplantae</taxon>
        <taxon>Streptophyta</taxon>
        <taxon>Embryophyta</taxon>
        <taxon>Tracheophyta</taxon>
        <taxon>Spermatophyta</taxon>
        <taxon>Magnoliopsida</taxon>
        <taxon>eudicotyledons</taxon>
        <taxon>Gunneridae</taxon>
        <taxon>Pentapetalae</taxon>
        <taxon>asterids</taxon>
        <taxon>lamiids</taxon>
        <taxon>Solanales</taxon>
        <taxon>Convolvulaceae</taxon>
        <taxon>Cuscuteae</taxon>
        <taxon>Cuscuta</taxon>
        <taxon>Cuscuta subgen. Cuscuta</taxon>
    </lineage>
</organism>
<gene>
    <name evidence="2" type="ORF">CEURO_LOCUS10050</name>
</gene>
<proteinExistence type="predicted"/>
<dbReference type="Proteomes" id="UP001152484">
    <property type="component" value="Unassembled WGS sequence"/>
</dbReference>
<dbReference type="Pfam" id="PF07173">
    <property type="entry name" value="GRDP-like"/>
    <property type="match status" value="1"/>
</dbReference>
<dbReference type="InterPro" id="IPR009836">
    <property type="entry name" value="GRDP-like"/>
</dbReference>
<feature type="domain" description="GRPD C-terminal" evidence="1">
    <location>
        <begin position="511"/>
        <end position="691"/>
    </location>
</feature>